<evidence type="ECO:0000313" key="1">
    <source>
        <dbReference type="EMBL" id="AXX70283.1"/>
    </source>
</evidence>
<name>A0A385GL48_9GEMI</name>
<organism evidence="1">
    <name type="scientific">Begomovirus manihotis</name>
    <dbReference type="NCBI Taxonomy" id="10817"/>
    <lineage>
        <taxon>Viruses</taxon>
        <taxon>Monodnaviria</taxon>
        <taxon>Shotokuvirae</taxon>
        <taxon>Cressdnaviricota</taxon>
        <taxon>Repensiviricetes</taxon>
        <taxon>Geplafuvirales</taxon>
        <taxon>Geminiviridae</taxon>
        <taxon>Begomovirus</taxon>
    </lineage>
</organism>
<proteinExistence type="predicted"/>
<sequence>MPFRDNYIMSPINRRRCSRVSPVEF</sequence>
<reference evidence="1" key="1">
    <citation type="submission" date="2017-10" db="EMBL/GenBank/DDBJ databases">
        <title>First report of the East African cassava mosaic virus-Kenya (isolate EACMV [K24]) infecting cassava (Manihot esculenta Crantz) in farmer fields in Ghana.</title>
        <authorList>
            <person name="Elegba W."/>
            <person name="Danso K."/>
            <person name="Gruissem W."/>
            <person name="Vanderschuren H."/>
        </authorList>
    </citation>
    <scope>NUCLEOTIDE SEQUENCE</scope>
    <source>
        <strain evidence="1">ACMV_GH:FU4A:13</strain>
    </source>
</reference>
<gene>
    <name evidence="1" type="primary">AC4</name>
</gene>
<dbReference type="EMBL" id="MG250146">
    <property type="protein sequence ID" value="AXX70283.1"/>
    <property type="molecule type" value="Genomic_DNA"/>
</dbReference>
<protein>
    <submittedName>
        <fullName evidence="1">Truncated AC4 protein</fullName>
    </submittedName>
</protein>
<accession>A0A385GL48</accession>